<keyword evidence="4" id="KW-0418">Kinase</keyword>
<reference evidence="7 9" key="1">
    <citation type="journal article" date="2012" name="Nature">
        <title>Algal genomes reveal evolutionary mosaicism and the fate of nucleomorphs.</title>
        <authorList>
            <consortium name="DOE Joint Genome Institute"/>
            <person name="Curtis B.A."/>
            <person name="Tanifuji G."/>
            <person name="Burki F."/>
            <person name="Gruber A."/>
            <person name="Irimia M."/>
            <person name="Maruyama S."/>
            <person name="Arias M.C."/>
            <person name="Ball S.G."/>
            <person name="Gile G.H."/>
            <person name="Hirakawa Y."/>
            <person name="Hopkins J.F."/>
            <person name="Kuo A."/>
            <person name="Rensing S.A."/>
            <person name="Schmutz J."/>
            <person name="Symeonidi A."/>
            <person name="Elias M."/>
            <person name="Eveleigh R.J."/>
            <person name="Herman E.K."/>
            <person name="Klute M.J."/>
            <person name="Nakayama T."/>
            <person name="Obornik M."/>
            <person name="Reyes-Prieto A."/>
            <person name="Armbrust E.V."/>
            <person name="Aves S.J."/>
            <person name="Beiko R.G."/>
            <person name="Coutinho P."/>
            <person name="Dacks J.B."/>
            <person name="Durnford D.G."/>
            <person name="Fast N.M."/>
            <person name="Green B.R."/>
            <person name="Grisdale C.J."/>
            <person name="Hempel F."/>
            <person name="Henrissat B."/>
            <person name="Hoppner M.P."/>
            <person name="Ishida K."/>
            <person name="Kim E."/>
            <person name="Koreny L."/>
            <person name="Kroth P.G."/>
            <person name="Liu Y."/>
            <person name="Malik S.B."/>
            <person name="Maier U.G."/>
            <person name="McRose D."/>
            <person name="Mock T."/>
            <person name="Neilson J.A."/>
            <person name="Onodera N.T."/>
            <person name="Poole A.M."/>
            <person name="Pritham E.J."/>
            <person name="Richards T.A."/>
            <person name="Rocap G."/>
            <person name="Roy S.W."/>
            <person name="Sarai C."/>
            <person name="Schaack S."/>
            <person name="Shirato S."/>
            <person name="Slamovits C.H."/>
            <person name="Spencer D.F."/>
            <person name="Suzuki S."/>
            <person name="Worden A.Z."/>
            <person name="Zauner S."/>
            <person name="Barry K."/>
            <person name="Bell C."/>
            <person name="Bharti A.K."/>
            <person name="Crow J.A."/>
            <person name="Grimwood J."/>
            <person name="Kramer R."/>
            <person name="Lindquist E."/>
            <person name="Lucas S."/>
            <person name="Salamov A."/>
            <person name="McFadden G.I."/>
            <person name="Lane C.E."/>
            <person name="Keeling P.J."/>
            <person name="Gray M.W."/>
            <person name="Grigoriev I.V."/>
            <person name="Archibald J.M."/>
        </authorList>
    </citation>
    <scope>NUCLEOTIDE SEQUENCE</scope>
    <source>
        <strain evidence="7 9">CCMP2712</strain>
    </source>
</reference>
<evidence type="ECO:0000256" key="1">
    <source>
        <dbReference type="ARBA" id="ARBA00022741"/>
    </source>
</evidence>
<dbReference type="AlphaFoldDB" id="L1K4M1"/>
<evidence type="ECO:0000313" key="8">
    <source>
        <dbReference type="EnsemblProtists" id="EKX55278"/>
    </source>
</evidence>
<feature type="domain" description="Protein kinase" evidence="6">
    <location>
        <begin position="95"/>
        <end position="363"/>
    </location>
</feature>
<dbReference type="InterPro" id="IPR051681">
    <property type="entry name" value="Ser/Thr_Kinases-Pseudokinases"/>
</dbReference>
<accession>L1K4M1</accession>
<dbReference type="Pfam" id="PF00069">
    <property type="entry name" value="Pkinase"/>
    <property type="match status" value="1"/>
</dbReference>
<dbReference type="Gene3D" id="1.10.510.10">
    <property type="entry name" value="Transferase(Phosphotransferase) domain 1"/>
    <property type="match status" value="1"/>
</dbReference>
<dbReference type="SUPFAM" id="SSF56112">
    <property type="entry name" value="Protein kinase-like (PK-like)"/>
    <property type="match status" value="1"/>
</dbReference>
<dbReference type="EMBL" id="JH992965">
    <property type="protein sequence ID" value="EKX55278.1"/>
    <property type="molecule type" value="Genomic_DNA"/>
</dbReference>
<sequence length="375" mass="42081">MRSKAIVNIRPCSRLSPPSSSSSEQYPEQAAPYALEGSTLSQSPTDPRSSQISSGRRSSLNEDCPILLELATHHDVLKESDLARCDSFVLHHSSVTIGELLGQGSFGEVRRGVCKGRPVAVKTLSPKLDVRSREGKELLKEIEMLSHGFKHCNVVEFYGIYEHGGLPWLVMELMPGGNLEQFYETKKQARRSRQWRPRTSRAVSWIGDILSALTYLHSQTPPVLHRDIKPGNMLLSAGGRSIKIGDFGLSRREPGYNLTGTTGTFRYMAPEIYRGEADYTAAVDVYSFGLLMWFIFAGGHPFSNMDGQTVAQLAATYGYFRPLELKKSMMPRKLGDMMKRSWAMKAEERPRAEELLRELEVWRMERGGCGGWLMV</sequence>
<dbReference type="PROSITE" id="PS00108">
    <property type="entry name" value="PROTEIN_KINASE_ST"/>
    <property type="match status" value="1"/>
</dbReference>
<dbReference type="KEGG" id="gtt:GUITHDRAFT_62774"/>
<keyword evidence="9" id="KW-1185">Reference proteome</keyword>
<proteinExistence type="inferred from homology"/>
<dbReference type="InterPro" id="IPR011009">
    <property type="entry name" value="Kinase-like_dom_sf"/>
</dbReference>
<evidence type="ECO:0000313" key="7">
    <source>
        <dbReference type="EMBL" id="EKX55278.1"/>
    </source>
</evidence>
<keyword evidence="2 3" id="KW-0067">ATP-binding</keyword>
<evidence type="ECO:0000256" key="2">
    <source>
        <dbReference type="ARBA" id="ARBA00022840"/>
    </source>
</evidence>
<organism evidence="7">
    <name type="scientific">Guillardia theta (strain CCMP2712)</name>
    <name type="common">Cryptophyte</name>
    <dbReference type="NCBI Taxonomy" id="905079"/>
    <lineage>
        <taxon>Eukaryota</taxon>
        <taxon>Cryptophyceae</taxon>
        <taxon>Pyrenomonadales</taxon>
        <taxon>Geminigeraceae</taxon>
        <taxon>Guillardia</taxon>
    </lineage>
</organism>
<evidence type="ECO:0000313" key="9">
    <source>
        <dbReference type="Proteomes" id="UP000011087"/>
    </source>
</evidence>
<dbReference type="PaxDb" id="55529-EKX55278"/>
<dbReference type="InterPro" id="IPR017441">
    <property type="entry name" value="Protein_kinase_ATP_BS"/>
</dbReference>
<dbReference type="EnsemblProtists" id="EKX55278">
    <property type="protein sequence ID" value="EKX55278"/>
    <property type="gene ID" value="GUITHDRAFT_62774"/>
</dbReference>
<feature type="compositionally biased region" description="Low complexity" evidence="5">
    <location>
        <begin position="48"/>
        <end position="58"/>
    </location>
</feature>
<protein>
    <recommendedName>
        <fullName evidence="6">Protein kinase domain-containing protein</fullName>
    </recommendedName>
</protein>
<name>L1K4M1_GUITC</name>
<dbReference type="GO" id="GO:0004674">
    <property type="term" value="F:protein serine/threonine kinase activity"/>
    <property type="evidence" value="ECO:0007669"/>
    <property type="project" value="UniProtKB-KW"/>
</dbReference>
<comment type="similarity">
    <text evidence="4">Belongs to the protein kinase superfamily.</text>
</comment>
<evidence type="ECO:0000259" key="6">
    <source>
        <dbReference type="PROSITE" id="PS50011"/>
    </source>
</evidence>
<dbReference type="PROSITE" id="PS00107">
    <property type="entry name" value="PROTEIN_KINASE_ATP"/>
    <property type="match status" value="1"/>
</dbReference>
<dbReference type="HOGENOM" id="CLU_000288_7_35_1"/>
<feature type="binding site" evidence="3">
    <location>
        <position position="122"/>
    </location>
    <ligand>
        <name>ATP</name>
        <dbReference type="ChEBI" id="CHEBI:30616"/>
    </ligand>
</feature>
<keyword evidence="4" id="KW-0808">Transferase</keyword>
<feature type="compositionally biased region" description="Polar residues" evidence="5">
    <location>
        <begin position="38"/>
        <end position="47"/>
    </location>
</feature>
<dbReference type="RefSeq" id="XP_005842258.1">
    <property type="nucleotide sequence ID" value="XM_005842201.1"/>
</dbReference>
<dbReference type="InterPro" id="IPR000719">
    <property type="entry name" value="Prot_kinase_dom"/>
</dbReference>
<evidence type="ECO:0000256" key="3">
    <source>
        <dbReference type="PROSITE-ProRule" id="PRU10141"/>
    </source>
</evidence>
<dbReference type="Proteomes" id="UP000011087">
    <property type="component" value="Unassembled WGS sequence"/>
</dbReference>
<dbReference type="GeneID" id="17311950"/>
<dbReference type="eggNOG" id="KOG0192">
    <property type="taxonomic scope" value="Eukaryota"/>
</dbReference>
<dbReference type="PANTHER" id="PTHR44329">
    <property type="entry name" value="SERINE/THREONINE-PROTEIN KINASE TNNI3K-RELATED"/>
    <property type="match status" value="1"/>
</dbReference>
<evidence type="ECO:0000256" key="4">
    <source>
        <dbReference type="RuleBase" id="RU000304"/>
    </source>
</evidence>
<dbReference type="PANTHER" id="PTHR44329:SF289">
    <property type="entry name" value="SERINE_THREONINE-PROTEIN KINASE VIK"/>
    <property type="match status" value="1"/>
</dbReference>
<dbReference type="OMA" id="PRNSCCV"/>
<keyword evidence="4" id="KW-0723">Serine/threonine-protein kinase</keyword>
<reference evidence="9" key="2">
    <citation type="submission" date="2012-11" db="EMBL/GenBank/DDBJ databases">
        <authorList>
            <person name="Kuo A."/>
            <person name="Curtis B.A."/>
            <person name="Tanifuji G."/>
            <person name="Burki F."/>
            <person name="Gruber A."/>
            <person name="Irimia M."/>
            <person name="Maruyama S."/>
            <person name="Arias M.C."/>
            <person name="Ball S.G."/>
            <person name="Gile G.H."/>
            <person name="Hirakawa Y."/>
            <person name="Hopkins J.F."/>
            <person name="Rensing S.A."/>
            <person name="Schmutz J."/>
            <person name="Symeonidi A."/>
            <person name="Elias M."/>
            <person name="Eveleigh R.J."/>
            <person name="Herman E.K."/>
            <person name="Klute M.J."/>
            <person name="Nakayama T."/>
            <person name="Obornik M."/>
            <person name="Reyes-Prieto A."/>
            <person name="Armbrust E.V."/>
            <person name="Aves S.J."/>
            <person name="Beiko R.G."/>
            <person name="Coutinho P."/>
            <person name="Dacks J.B."/>
            <person name="Durnford D.G."/>
            <person name="Fast N.M."/>
            <person name="Green B.R."/>
            <person name="Grisdale C."/>
            <person name="Hempe F."/>
            <person name="Henrissat B."/>
            <person name="Hoppner M.P."/>
            <person name="Ishida K.-I."/>
            <person name="Kim E."/>
            <person name="Koreny L."/>
            <person name="Kroth P.G."/>
            <person name="Liu Y."/>
            <person name="Malik S.-B."/>
            <person name="Maier U.G."/>
            <person name="McRose D."/>
            <person name="Mock T."/>
            <person name="Neilson J.A."/>
            <person name="Onodera N.T."/>
            <person name="Poole A.M."/>
            <person name="Pritham E.J."/>
            <person name="Richards T.A."/>
            <person name="Rocap G."/>
            <person name="Roy S.W."/>
            <person name="Sarai C."/>
            <person name="Schaack S."/>
            <person name="Shirato S."/>
            <person name="Slamovits C.H."/>
            <person name="Spencer D.F."/>
            <person name="Suzuki S."/>
            <person name="Worden A.Z."/>
            <person name="Zauner S."/>
            <person name="Barry K."/>
            <person name="Bell C."/>
            <person name="Bharti A.K."/>
            <person name="Crow J.A."/>
            <person name="Grimwood J."/>
            <person name="Kramer R."/>
            <person name="Lindquist E."/>
            <person name="Lucas S."/>
            <person name="Salamov A."/>
            <person name="McFadden G.I."/>
            <person name="Lane C.E."/>
            <person name="Keeling P.J."/>
            <person name="Gray M.W."/>
            <person name="Grigoriev I.V."/>
            <person name="Archibald J.M."/>
        </authorList>
    </citation>
    <scope>NUCLEOTIDE SEQUENCE</scope>
    <source>
        <strain evidence="9">CCMP2712</strain>
    </source>
</reference>
<reference evidence="8" key="3">
    <citation type="submission" date="2015-06" db="UniProtKB">
        <authorList>
            <consortium name="EnsemblProtists"/>
        </authorList>
    </citation>
    <scope>IDENTIFICATION</scope>
</reference>
<dbReference type="PROSITE" id="PS50011">
    <property type="entry name" value="PROTEIN_KINASE_DOM"/>
    <property type="match status" value="1"/>
</dbReference>
<dbReference type="STRING" id="905079.L1K4M1"/>
<dbReference type="InterPro" id="IPR008271">
    <property type="entry name" value="Ser/Thr_kinase_AS"/>
</dbReference>
<gene>
    <name evidence="7" type="ORF">GUITHDRAFT_62774</name>
</gene>
<feature type="region of interest" description="Disordered" evidence="5">
    <location>
        <begin position="1"/>
        <end position="58"/>
    </location>
</feature>
<dbReference type="GO" id="GO:0005524">
    <property type="term" value="F:ATP binding"/>
    <property type="evidence" value="ECO:0007669"/>
    <property type="project" value="UniProtKB-UniRule"/>
</dbReference>
<keyword evidence="1 3" id="KW-0547">Nucleotide-binding</keyword>
<evidence type="ECO:0000256" key="5">
    <source>
        <dbReference type="SAM" id="MobiDB-lite"/>
    </source>
</evidence>
<dbReference type="SMART" id="SM00220">
    <property type="entry name" value="S_TKc"/>
    <property type="match status" value="1"/>
</dbReference>
<dbReference type="OrthoDB" id="4062651at2759"/>